<keyword evidence="3 6" id="KW-0812">Transmembrane</keyword>
<dbReference type="EMBL" id="SHBL01000020">
    <property type="protein sequence ID" value="RZO23910.1"/>
    <property type="molecule type" value="Genomic_DNA"/>
</dbReference>
<keyword evidence="2" id="KW-0813">Transport</keyword>
<feature type="transmembrane region" description="Helical" evidence="6">
    <location>
        <begin position="342"/>
        <end position="360"/>
    </location>
</feature>
<keyword evidence="4 6" id="KW-1133">Transmembrane helix</keyword>
<feature type="transmembrane region" description="Helical" evidence="6">
    <location>
        <begin position="56"/>
        <end position="73"/>
    </location>
</feature>
<dbReference type="InterPro" id="IPR001898">
    <property type="entry name" value="SLC13A/DASS"/>
</dbReference>
<feature type="transmembrane region" description="Helical" evidence="6">
    <location>
        <begin position="228"/>
        <end position="247"/>
    </location>
</feature>
<organism evidence="7 8">
    <name type="scientific">SAR86 cluster bacterium</name>
    <dbReference type="NCBI Taxonomy" id="2030880"/>
    <lineage>
        <taxon>Bacteria</taxon>
        <taxon>Pseudomonadati</taxon>
        <taxon>Pseudomonadota</taxon>
        <taxon>Gammaproteobacteria</taxon>
        <taxon>SAR86 cluster</taxon>
    </lineage>
</organism>
<feature type="transmembrane region" description="Helical" evidence="6">
    <location>
        <begin position="429"/>
        <end position="450"/>
    </location>
</feature>
<keyword evidence="5 6" id="KW-0472">Membrane</keyword>
<feature type="transmembrane region" description="Helical" evidence="6">
    <location>
        <begin position="186"/>
        <end position="216"/>
    </location>
</feature>
<dbReference type="PANTHER" id="PTHR10283">
    <property type="entry name" value="SOLUTE CARRIER FAMILY 13 MEMBER"/>
    <property type="match status" value="1"/>
</dbReference>
<evidence type="ECO:0000256" key="3">
    <source>
        <dbReference type="ARBA" id="ARBA00022692"/>
    </source>
</evidence>
<feature type="transmembrane region" description="Helical" evidence="6">
    <location>
        <begin position="93"/>
        <end position="111"/>
    </location>
</feature>
<dbReference type="PANTHER" id="PTHR10283:SF82">
    <property type="entry name" value="SOLUTE CARRIER FAMILY 13 MEMBER 2"/>
    <property type="match status" value="1"/>
</dbReference>
<comment type="caution">
    <text evidence="7">The sequence shown here is derived from an EMBL/GenBank/DDBJ whole genome shotgun (WGS) entry which is preliminary data.</text>
</comment>
<comment type="subcellular location">
    <subcellularLocation>
        <location evidence="1">Membrane</location>
        <topology evidence="1">Multi-pass membrane protein</topology>
    </subcellularLocation>
</comment>
<dbReference type="PROSITE" id="PS01271">
    <property type="entry name" value="NA_SULFATE"/>
    <property type="match status" value="1"/>
</dbReference>
<gene>
    <name evidence="7" type="ORF">EVA99_02880</name>
</gene>
<reference evidence="7 8" key="1">
    <citation type="submission" date="2019-02" db="EMBL/GenBank/DDBJ databases">
        <title>Prokaryotic population dynamics and viral predation in marine succession experiment using metagenomics: the confinement effect.</title>
        <authorList>
            <person name="Haro-Moreno J.M."/>
            <person name="Rodriguez-Valera F."/>
            <person name="Lopez-Perez M."/>
        </authorList>
    </citation>
    <scope>NUCLEOTIDE SEQUENCE [LARGE SCALE GENOMIC DNA]</scope>
    <source>
        <strain evidence="7">MED-G166</strain>
    </source>
</reference>
<evidence type="ECO:0000256" key="4">
    <source>
        <dbReference type="ARBA" id="ARBA00022989"/>
    </source>
</evidence>
<dbReference type="NCBIfam" id="TIGR00785">
    <property type="entry name" value="dass"/>
    <property type="match status" value="1"/>
</dbReference>
<name>A0A520MRQ9_9GAMM</name>
<evidence type="ECO:0000256" key="6">
    <source>
        <dbReference type="SAM" id="Phobius"/>
    </source>
</evidence>
<dbReference type="CDD" id="cd01115">
    <property type="entry name" value="SLC13_permease"/>
    <property type="match status" value="1"/>
</dbReference>
<dbReference type="AlphaFoldDB" id="A0A520MRQ9"/>
<accession>A0A520MRQ9</accession>
<feature type="transmembrane region" description="Helical" evidence="6">
    <location>
        <begin position="283"/>
        <end position="300"/>
    </location>
</feature>
<dbReference type="GO" id="GO:0015141">
    <property type="term" value="F:succinate transmembrane transporter activity"/>
    <property type="evidence" value="ECO:0007669"/>
    <property type="project" value="UniProtKB-ARBA"/>
</dbReference>
<evidence type="ECO:0000256" key="2">
    <source>
        <dbReference type="ARBA" id="ARBA00022448"/>
    </source>
</evidence>
<evidence type="ECO:0000313" key="7">
    <source>
        <dbReference type="EMBL" id="RZO23910.1"/>
    </source>
</evidence>
<sequence>MKILSSPKHIGFFAGLFFLFFTLLTSPPTGLSESGWLVTGVVLLMASWWATEAIPLPVTALIPLALFPLLGVYDFSDASNPAKSAFTKVAAPYAHPNVFLFLGGFILALAIEKVNLHKRIALKMLLSIGTDAKYLIGGFMLVSALISMWIMNTSTTLMLLPIGLAIAGVVRNTTSLDKDFTNFQTALLLGIAYAATIGGMATPIGTGPNIVVISLIQEQGLDVTFDQWMLLATPISAIMLLVGWWLLTHIIFPINITGNENTKNSLQKMYLDLGKISVDERRVLLIFILTAMAWMTRDLLDELFLFQGLTDYGIAIIAALAVFITRSSTGSGLIEWNITSKLPWGILILFGGGLSMANAIMDSGLGKWIGGLIPEINAVLLILLIVALIVFLTELTSNQATTATFVPIMIILATAEGNLLPDGSNNLSLVAQLAIPVALASSCAFMLPVATPPNAIVYGSEKFGITEMMRAGLYINIAGIIVVTLFSAYVLPLIF</sequence>
<evidence type="ECO:0000256" key="5">
    <source>
        <dbReference type="ARBA" id="ARBA00023136"/>
    </source>
</evidence>
<feature type="transmembrane region" description="Helical" evidence="6">
    <location>
        <begin position="312"/>
        <end position="330"/>
    </location>
</feature>
<proteinExistence type="predicted"/>
<feature type="transmembrane region" description="Helical" evidence="6">
    <location>
        <begin position="400"/>
        <end position="417"/>
    </location>
</feature>
<dbReference type="Pfam" id="PF00939">
    <property type="entry name" value="Na_sulph_symp"/>
    <property type="match status" value="1"/>
</dbReference>
<feature type="transmembrane region" description="Helical" evidence="6">
    <location>
        <begin position="132"/>
        <end position="151"/>
    </location>
</feature>
<feature type="transmembrane region" description="Helical" evidence="6">
    <location>
        <begin position="471"/>
        <end position="494"/>
    </location>
</feature>
<dbReference type="InterPro" id="IPR031312">
    <property type="entry name" value="Na/sul_symport_CS"/>
</dbReference>
<feature type="transmembrane region" description="Helical" evidence="6">
    <location>
        <begin position="372"/>
        <end position="393"/>
    </location>
</feature>
<feature type="transmembrane region" description="Helical" evidence="6">
    <location>
        <begin position="157"/>
        <end position="174"/>
    </location>
</feature>
<dbReference type="Proteomes" id="UP000320146">
    <property type="component" value="Unassembled WGS sequence"/>
</dbReference>
<evidence type="ECO:0000256" key="1">
    <source>
        <dbReference type="ARBA" id="ARBA00004141"/>
    </source>
</evidence>
<dbReference type="GO" id="GO:0005886">
    <property type="term" value="C:plasma membrane"/>
    <property type="evidence" value="ECO:0007669"/>
    <property type="project" value="TreeGrafter"/>
</dbReference>
<evidence type="ECO:0000313" key="8">
    <source>
        <dbReference type="Proteomes" id="UP000320146"/>
    </source>
</evidence>
<protein>
    <submittedName>
        <fullName evidence="7">DASS family sodium-coupled anion symporter</fullName>
    </submittedName>
</protein>